<evidence type="ECO:0000313" key="2">
    <source>
        <dbReference type="EMBL" id="CCI43062.1"/>
    </source>
</evidence>
<dbReference type="InParanoid" id="A0A024G9Q6"/>
<dbReference type="EMBL" id="CAIX01000043">
    <property type="protein sequence ID" value="CCI43062.1"/>
    <property type="molecule type" value="Genomic_DNA"/>
</dbReference>
<evidence type="ECO:0000256" key="1">
    <source>
        <dbReference type="SAM" id="Phobius"/>
    </source>
</evidence>
<evidence type="ECO:0000313" key="3">
    <source>
        <dbReference type="Proteomes" id="UP000053237"/>
    </source>
</evidence>
<accession>A0A024G9Q6</accession>
<keyword evidence="1" id="KW-1133">Transmembrane helix</keyword>
<name>A0A024G9Q6_9STRA</name>
<feature type="transmembrane region" description="Helical" evidence="1">
    <location>
        <begin position="12"/>
        <end position="37"/>
    </location>
</feature>
<proteinExistence type="predicted"/>
<dbReference type="Proteomes" id="UP000053237">
    <property type="component" value="Unassembled WGS sequence"/>
</dbReference>
<comment type="caution">
    <text evidence="2">The sequence shown here is derived from an EMBL/GenBank/DDBJ whole genome shotgun (WGS) entry which is preliminary data.</text>
</comment>
<sequence length="118" mass="13880">MGTQHLQQLFCFLAIHLGFHLLCTRSFMIYFHLLTFLQRTMMRMELRSVTIQVSMITAFVISCKHTQKGAFLQRIHQTDHAQYTLLAWHQVRTLGENFIFVFACCHVKNTCWALITTI</sequence>
<keyword evidence="1" id="KW-0472">Membrane</keyword>
<organism evidence="2 3">
    <name type="scientific">Albugo candida</name>
    <dbReference type="NCBI Taxonomy" id="65357"/>
    <lineage>
        <taxon>Eukaryota</taxon>
        <taxon>Sar</taxon>
        <taxon>Stramenopiles</taxon>
        <taxon>Oomycota</taxon>
        <taxon>Peronosporomycetes</taxon>
        <taxon>Albuginales</taxon>
        <taxon>Albuginaceae</taxon>
        <taxon>Albugo</taxon>
    </lineage>
</organism>
<reference evidence="2 3" key="1">
    <citation type="submission" date="2012-05" db="EMBL/GenBank/DDBJ databases">
        <title>Recombination and specialization in a pathogen metapopulation.</title>
        <authorList>
            <person name="Gardiner A."/>
            <person name="Kemen E."/>
            <person name="Schultz-Larsen T."/>
            <person name="MacLean D."/>
            <person name="Van Oosterhout C."/>
            <person name="Jones J.D.G."/>
        </authorList>
    </citation>
    <scope>NUCLEOTIDE SEQUENCE [LARGE SCALE GENOMIC DNA]</scope>
    <source>
        <strain evidence="2 3">Ac Nc2</strain>
    </source>
</reference>
<protein>
    <submittedName>
        <fullName evidence="2">Uncharacterized protein</fullName>
    </submittedName>
</protein>
<keyword evidence="3" id="KW-1185">Reference proteome</keyword>
<dbReference type="AlphaFoldDB" id="A0A024G9Q6"/>
<gene>
    <name evidence="2" type="ORF">BN9_038460</name>
</gene>
<keyword evidence="1" id="KW-0812">Transmembrane</keyword>